<protein>
    <submittedName>
        <fullName evidence="1">Uncharacterized protein</fullName>
    </submittedName>
</protein>
<comment type="caution">
    <text evidence="1">The sequence shown here is derived from an EMBL/GenBank/DDBJ whole genome shotgun (WGS) entry which is preliminary data.</text>
</comment>
<dbReference type="AlphaFoldDB" id="A0A7V9Z2V7"/>
<gene>
    <name evidence="1" type="ORF">HNQ85_003275</name>
</gene>
<accession>A0A7V9Z2V7</accession>
<dbReference type="EMBL" id="JACDUU010000010">
    <property type="protein sequence ID" value="MBA2872960.1"/>
    <property type="molecule type" value="Genomic_DNA"/>
</dbReference>
<organism evidence="1 2">
    <name type="scientific">[Anoxybacillus] calidus</name>
    <dbReference type="NCBI Taxonomy" id="575178"/>
    <lineage>
        <taxon>Bacteria</taxon>
        <taxon>Bacillati</taxon>
        <taxon>Bacillota</taxon>
        <taxon>Bacilli</taxon>
        <taxon>Bacillales</taxon>
        <taxon>Anoxybacillaceae</taxon>
        <taxon>Paranoxybacillus</taxon>
    </lineage>
</organism>
<keyword evidence="2" id="KW-1185">Reference proteome</keyword>
<evidence type="ECO:0000313" key="1">
    <source>
        <dbReference type="EMBL" id="MBA2872960.1"/>
    </source>
</evidence>
<dbReference type="Proteomes" id="UP000580891">
    <property type="component" value="Unassembled WGS sequence"/>
</dbReference>
<dbReference type="RefSeq" id="WP_181538698.1">
    <property type="nucleotide sequence ID" value="NZ_JACDUU010000010.1"/>
</dbReference>
<evidence type="ECO:0000313" key="2">
    <source>
        <dbReference type="Proteomes" id="UP000580891"/>
    </source>
</evidence>
<proteinExistence type="predicted"/>
<name>A0A7V9Z2V7_9BACL</name>
<sequence length="110" mass="12680">MNANGIIRGYMACHMKVDSFASHVANCVRRQLLEFESTATFHMDYHTNFFLFYGQAFGQTFQLLLTFAEVEVLKAKGPYALDRRIWEEIKAKGLPIKNTTHYLQTVLADK</sequence>
<reference evidence="1 2" key="1">
    <citation type="submission" date="2020-07" db="EMBL/GenBank/DDBJ databases">
        <title>Genomic Encyclopedia of Type Strains, Phase IV (KMG-IV): sequencing the most valuable type-strain genomes for metagenomic binning, comparative biology and taxonomic classification.</title>
        <authorList>
            <person name="Goeker M."/>
        </authorList>
    </citation>
    <scope>NUCLEOTIDE SEQUENCE [LARGE SCALE GENOMIC DNA]</scope>
    <source>
        <strain evidence="1 2">DSM 25220</strain>
    </source>
</reference>